<sequence>MSTSREPAIPEIGPTWHGYCDSTQDAMYLFEACLQGQLPHIPRRPQDREKDGIIRSGAIFIYEENASGIKRWTDGKNWSPSRILGNYLLYREVNDNIDPKDKKKAKKNRKGKQDSVEERASGNSSPSSRRSSEGFSTGGITTESNGPAPAVQPVTGQNAPDRDGERNYIGSLTDTYSFKPGGLVKKTASVRINGVQHHLVSYYTLEDAKSGVLKRPSQDPRISRLDLRQELVTFNWRAPITDSREFYFGQQPWASTLFSSQFGMSGYLMQQSFPMGQQLSQYQMPAQQQVPLYQQQETQSNQRYTPQQLPTRHSASRSNRYEPYPSPALSLHRTTSVPTTSEQQFSPATTSPTDNMLQRRHSMMAQGQDQQFSQLASGNLESASQQRSLMMQRVPESQYLPTTSSTLDTLPQHGSALVAQTSEQQFSPITPATTSGINSFGAYAPSVATSDLKTEQFSQHHDSLRHDSAYEAFPLGTGHMARDGGFRAESFPSQPQDSYNLYYDRTTTIPEWQQYDNVSAFTGRTAM</sequence>
<comment type="similarity">
    <text evidence="1">Belongs to the MIT1/WOR1 family.</text>
</comment>
<evidence type="ECO:0000256" key="1">
    <source>
        <dbReference type="ARBA" id="ARBA00008359"/>
    </source>
</evidence>
<feature type="region of interest" description="Disordered" evidence="2">
    <location>
        <begin position="290"/>
        <end position="354"/>
    </location>
</feature>
<dbReference type="PANTHER" id="PTHR28027:SF2">
    <property type="entry name" value="TRANSCRIPTIONAL REGULATOR MIT1"/>
    <property type="match status" value="1"/>
</dbReference>
<dbReference type="PANTHER" id="PTHR28027">
    <property type="entry name" value="TRANSCRIPTIONAL REGULATOR MIT1"/>
    <property type="match status" value="1"/>
</dbReference>
<evidence type="ECO:0000256" key="2">
    <source>
        <dbReference type="SAM" id="MobiDB-lite"/>
    </source>
</evidence>
<dbReference type="Proteomes" id="UP000800092">
    <property type="component" value="Unassembled WGS sequence"/>
</dbReference>
<evidence type="ECO:0008006" key="5">
    <source>
        <dbReference type="Google" id="ProtNLM"/>
    </source>
</evidence>
<keyword evidence="4" id="KW-1185">Reference proteome</keyword>
<feature type="compositionally biased region" description="Low complexity" evidence="2">
    <location>
        <begin position="290"/>
        <end position="299"/>
    </location>
</feature>
<feature type="compositionally biased region" description="Polar residues" evidence="2">
    <location>
        <begin position="332"/>
        <end position="354"/>
    </location>
</feature>
<dbReference type="OrthoDB" id="5319641at2759"/>
<evidence type="ECO:0000313" key="3">
    <source>
        <dbReference type="EMBL" id="KAF2238684.1"/>
    </source>
</evidence>
<protein>
    <recommendedName>
        <fullName evidence="5">Camp independent regulatory protein</fullName>
    </recommendedName>
</protein>
<name>A0A6A6HKL7_VIRVR</name>
<dbReference type="AlphaFoldDB" id="A0A6A6HKL7"/>
<feature type="compositionally biased region" description="Low complexity" evidence="2">
    <location>
        <begin position="121"/>
        <end position="139"/>
    </location>
</feature>
<evidence type="ECO:0000313" key="4">
    <source>
        <dbReference type="Proteomes" id="UP000800092"/>
    </source>
</evidence>
<reference evidence="3" key="1">
    <citation type="journal article" date="2020" name="Stud. Mycol.">
        <title>101 Dothideomycetes genomes: a test case for predicting lifestyles and emergence of pathogens.</title>
        <authorList>
            <person name="Haridas S."/>
            <person name="Albert R."/>
            <person name="Binder M."/>
            <person name="Bloem J."/>
            <person name="Labutti K."/>
            <person name="Salamov A."/>
            <person name="Andreopoulos B."/>
            <person name="Baker S."/>
            <person name="Barry K."/>
            <person name="Bills G."/>
            <person name="Bluhm B."/>
            <person name="Cannon C."/>
            <person name="Castanera R."/>
            <person name="Culley D."/>
            <person name="Daum C."/>
            <person name="Ezra D."/>
            <person name="Gonzalez J."/>
            <person name="Henrissat B."/>
            <person name="Kuo A."/>
            <person name="Liang C."/>
            <person name="Lipzen A."/>
            <person name="Lutzoni F."/>
            <person name="Magnuson J."/>
            <person name="Mondo S."/>
            <person name="Nolan M."/>
            <person name="Ohm R."/>
            <person name="Pangilinan J."/>
            <person name="Park H.-J."/>
            <person name="Ramirez L."/>
            <person name="Alfaro M."/>
            <person name="Sun H."/>
            <person name="Tritt A."/>
            <person name="Yoshinaga Y."/>
            <person name="Zwiers L.-H."/>
            <person name="Turgeon B."/>
            <person name="Goodwin S."/>
            <person name="Spatafora J."/>
            <person name="Crous P."/>
            <person name="Grigoriev I."/>
        </authorList>
    </citation>
    <scope>NUCLEOTIDE SEQUENCE</scope>
    <source>
        <strain evidence="3">Tuck. ex Michener</strain>
    </source>
</reference>
<gene>
    <name evidence="3" type="ORF">EV356DRAFT_529132</name>
</gene>
<dbReference type="Pfam" id="PF09729">
    <property type="entry name" value="Gti1_Pac2"/>
    <property type="match status" value="1"/>
</dbReference>
<organism evidence="3 4">
    <name type="scientific">Viridothelium virens</name>
    <name type="common">Speckled blister lichen</name>
    <name type="synonym">Trypethelium virens</name>
    <dbReference type="NCBI Taxonomy" id="1048519"/>
    <lineage>
        <taxon>Eukaryota</taxon>
        <taxon>Fungi</taxon>
        <taxon>Dikarya</taxon>
        <taxon>Ascomycota</taxon>
        <taxon>Pezizomycotina</taxon>
        <taxon>Dothideomycetes</taxon>
        <taxon>Dothideomycetes incertae sedis</taxon>
        <taxon>Trypetheliales</taxon>
        <taxon>Trypetheliaceae</taxon>
        <taxon>Viridothelium</taxon>
    </lineage>
</organism>
<proteinExistence type="inferred from homology"/>
<dbReference type="EMBL" id="ML991775">
    <property type="protein sequence ID" value="KAF2238684.1"/>
    <property type="molecule type" value="Genomic_DNA"/>
</dbReference>
<dbReference type="GO" id="GO:0003677">
    <property type="term" value="F:DNA binding"/>
    <property type="evidence" value="ECO:0007669"/>
    <property type="project" value="TreeGrafter"/>
</dbReference>
<feature type="compositionally biased region" description="Basic and acidic residues" evidence="2">
    <location>
        <begin position="111"/>
        <end position="120"/>
    </location>
</feature>
<feature type="compositionally biased region" description="Polar residues" evidence="2">
    <location>
        <begin position="300"/>
        <end position="318"/>
    </location>
</feature>
<feature type="region of interest" description="Disordered" evidence="2">
    <location>
        <begin position="98"/>
        <end position="168"/>
    </location>
</feature>
<accession>A0A6A6HKL7</accession>
<dbReference type="InterPro" id="IPR018608">
    <property type="entry name" value="Gti1/Pac2"/>
</dbReference>